<proteinExistence type="predicted"/>
<evidence type="ECO:0000256" key="1">
    <source>
        <dbReference type="SAM" id="SignalP"/>
    </source>
</evidence>
<dbReference type="AlphaFoldDB" id="A0A6M0RFY7"/>
<evidence type="ECO:0000313" key="3">
    <source>
        <dbReference type="Proteomes" id="UP000481033"/>
    </source>
</evidence>
<name>A0A6M0RFY7_9CYAN</name>
<comment type="caution">
    <text evidence="2">The sequence shown here is derived from an EMBL/GenBank/DDBJ whole genome shotgun (WGS) entry which is preliminary data.</text>
</comment>
<dbReference type="Proteomes" id="UP000481033">
    <property type="component" value="Unassembled WGS sequence"/>
</dbReference>
<sequence>MAFRATIVAFLIMCFGLMSSPAQAMTPLDVSNLAYDECPAEYAEGIVDSGSLGKATCYLVTGTLTNNSGKPILNADIFGRIYDKNNNPVMQNRGRLGGVDYVPPGSSDFEIRVSIAANQPPPLKLKNFKASGFVGKVRRQGRID</sequence>
<keyword evidence="3" id="KW-1185">Reference proteome</keyword>
<evidence type="ECO:0000313" key="2">
    <source>
        <dbReference type="EMBL" id="NEZ55138.1"/>
    </source>
</evidence>
<feature type="signal peptide" evidence="1">
    <location>
        <begin position="1"/>
        <end position="24"/>
    </location>
</feature>
<feature type="chain" id="PRO_5026706051" evidence="1">
    <location>
        <begin position="25"/>
        <end position="144"/>
    </location>
</feature>
<organism evidence="2 3">
    <name type="scientific">Adonisia turfae CCMR0081</name>
    <dbReference type="NCBI Taxonomy" id="2292702"/>
    <lineage>
        <taxon>Bacteria</taxon>
        <taxon>Bacillati</taxon>
        <taxon>Cyanobacteriota</taxon>
        <taxon>Adonisia</taxon>
        <taxon>Adonisia turfae</taxon>
    </lineage>
</organism>
<dbReference type="InterPro" id="IPR047676">
    <property type="entry name" value="FxLYD_dom"/>
</dbReference>
<keyword evidence="1" id="KW-0732">Signal</keyword>
<accession>A0A6M0RFY7</accession>
<gene>
    <name evidence="2" type="ORF">DXZ20_05490</name>
</gene>
<dbReference type="RefSeq" id="WP_163696907.1">
    <property type="nucleotide sequence ID" value="NZ_QXHD01000004.1"/>
</dbReference>
<reference evidence="2 3" key="1">
    <citation type="journal article" date="2020" name="Microb. Ecol.">
        <title>Ecogenomics of the Marine Benthic Filamentous Cyanobacterium Adonisia.</title>
        <authorList>
            <person name="Walter J.M."/>
            <person name="Coutinho F.H."/>
            <person name="Leomil L."/>
            <person name="Hargreaves P.I."/>
            <person name="Campeao M.E."/>
            <person name="Vieira V.V."/>
            <person name="Silva B.S."/>
            <person name="Fistarol G.O."/>
            <person name="Salomon P.S."/>
            <person name="Sawabe T."/>
            <person name="Mino S."/>
            <person name="Hosokawa M."/>
            <person name="Miyashita H."/>
            <person name="Maruyama F."/>
            <person name="van Verk M.C."/>
            <person name="Dutilh B.E."/>
            <person name="Thompson C.C."/>
            <person name="Thompson F.L."/>
        </authorList>
    </citation>
    <scope>NUCLEOTIDE SEQUENCE [LARGE SCALE GENOMIC DNA]</scope>
    <source>
        <strain evidence="2 3">CCMR0081</strain>
    </source>
</reference>
<dbReference type="EMBL" id="QXHD01000004">
    <property type="protein sequence ID" value="NEZ55138.1"/>
    <property type="molecule type" value="Genomic_DNA"/>
</dbReference>
<protein>
    <submittedName>
        <fullName evidence="2">Uncharacterized protein</fullName>
    </submittedName>
</protein>
<dbReference type="NCBIfam" id="NF038353">
    <property type="entry name" value="FxLYD_dom"/>
    <property type="match status" value="1"/>
</dbReference>